<protein>
    <submittedName>
        <fullName evidence="3">PIN domain-containing protein</fullName>
    </submittedName>
</protein>
<proteinExistence type="predicted"/>
<evidence type="ECO:0000313" key="4">
    <source>
        <dbReference type="Proteomes" id="UP001163283"/>
    </source>
</evidence>
<dbReference type="RefSeq" id="WP_112742421.1">
    <property type="nucleotide sequence ID" value="NZ_CP030241.1"/>
</dbReference>
<dbReference type="EMBL" id="CP087830">
    <property type="protein sequence ID" value="UZA02204.1"/>
    <property type="molecule type" value="Genomic_DNA"/>
</dbReference>
<dbReference type="Pfam" id="PF18475">
    <property type="entry name" value="PIN7"/>
    <property type="match status" value="1"/>
</dbReference>
<keyword evidence="5" id="KW-1185">Reference proteome</keyword>
<dbReference type="KEGG" id="mboi:DQF64_09220"/>
<evidence type="ECO:0000259" key="1">
    <source>
        <dbReference type="Pfam" id="PF18475"/>
    </source>
</evidence>
<accession>A0AAQ2QAF7</accession>
<dbReference type="Proteomes" id="UP001163632">
    <property type="component" value="Chromosome"/>
</dbReference>
<dbReference type="Proteomes" id="UP001163283">
    <property type="component" value="Chromosome"/>
</dbReference>
<evidence type="ECO:0000313" key="2">
    <source>
        <dbReference type="EMBL" id="UZA02204.1"/>
    </source>
</evidence>
<evidence type="ECO:0000313" key="3">
    <source>
        <dbReference type="EMBL" id="UZA50738.1"/>
    </source>
</evidence>
<dbReference type="EMBL" id="CP087781">
    <property type="protein sequence ID" value="UZA50738.1"/>
    <property type="molecule type" value="Genomic_DNA"/>
</dbReference>
<reference evidence="3 4" key="1">
    <citation type="journal article" date="2022" name="BMC Microbiol.">
        <title>Whole genome sequencing of Moraxella bovis strains from North America reveals two genotypes with different genetic determinants.</title>
        <authorList>
            <person name="Wynn E.L."/>
            <person name="Hille M.M."/>
            <person name="Loy J.D."/>
            <person name="Schuller G."/>
            <person name="Kuhn K.L."/>
            <person name="Dickey A.M."/>
            <person name="Bono J.L."/>
            <person name="Clawson M.L."/>
        </authorList>
    </citation>
    <scope>NUCLEOTIDE SEQUENCE [LARGE SCALE GENOMIC DNA]</scope>
    <source>
        <strain evidence="2">SAM102599</strain>
        <strain evidence="3 4">SAM57978</strain>
    </source>
</reference>
<dbReference type="AlphaFoldDB" id="A0AAQ2QAF7"/>
<dbReference type="GeneID" id="77188242"/>
<name>A0AAQ2QAF7_MORBO</name>
<organism evidence="3 4">
    <name type="scientific">Moraxella bovis</name>
    <dbReference type="NCBI Taxonomy" id="476"/>
    <lineage>
        <taxon>Bacteria</taxon>
        <taxon>Pseudomonadati</taxon>
        <taxon>Pseudomonadota</taxon>
        <taxon>Gammaproteobacteria</taxon>
        <taxon>Moraxellales</taxon>
        <taxon>Moraxellaceae</taxon>
        <taxon>Moraxella</taxon>
    </lineage>
</organism>
<dbReference type="InterPro" id="IPR041494">
    <property type="entry name" value="PIN7"/>
</dbReference>
<feature type="domain" description="PIN-like" evidence="1">
    <location>
        <begin position="6"/>
        <end position="110"/>
    </location>
</feature>
<evidence type="ECO:0000313" key="5">
    <source>
        <dbReference type="Proteomes" id="UP001163632"/>
    </source>
</evidence>
<sequence>MKKILLLDIENVTVKADEIFAFCQKYDRVYVSFAKTPAIFALQDIELLSKLLNYKLFLITMTENKKSNGADFGLAFYARVLSGQFKPNKTKFYILSSDRDFEHIARLLQKKSFKVKQVTKEQYIMHKNIDNGLMPKLTEFKKNIYLHDIKHLCDIWTKENNNRPAKIKTLKKDIYQKLKLTDESVDRIFELLQEYKIVHVNHTKIGYNQGHIKNWSALDTGDYQPDKMTLKLRKKELALPPKVEYILGDMSLKRLKIICDLLFLLKKKPATINEFSEWLKEELMIEHVFSMQNIINTIQSYCVIEKRNHQIIFDDEVIENWARININRVNDNFIRMGNTLLVKDGVMRLKDKLARFVTLGQKIGEQVDDTEYLDIAKSVFPNEDDKILMQLAICQGWVIMKDDGVVYSGLALKRPSIL</sequence>
<gene>
    <name evidence="2" type="ORF">LP092_09405</name>
    <name evidence="3" type="ORF">LP129_09360</name>
</gene>